<evidence type="ECO:0000256" key="2">
    <source>
        <dbReference type="SAM" id="Phobius"/>
    </source>
</evidence>
<dbReference type="HOGENOM" id="CLU_038406_0_0_1"/>
<feature type="transmembrane region" description="Helical" evidence="2">
    <location>
        <begin position="390"/>
        <end position="408"/>
    </location>
</feature>
<feature type="compositionally biased region" description="Basic residues" evidence="1">
    <location>
        <begin position="536"/>
        <end position="545"/>
    </location>
</feature>
<keyword evidence="2" id="KW-1133">Transmembrane helix</keyword>
<keyword evidence="2" id="KW-0812">Transmembrane</keyword>
<protein>
    <recommendedName>
        <fullName evidence="5">Transmembrane protein 135 N-terminal domain-containing protein</fullName>
    </recommendedName>
</protein>
<organism evidence="3 4">
    <name type="scientific">Tilletiaria anomala (strain ATCC 24038 / CBS 436.72 / UBC 951)</name>
    <dbReference type="NCBI Taxonomy" id="1037660"/>
    <lineage>
        <taxon>Eukaryota</taxon>
        <taxon>Fungi</taxon>
        <taxon>Dikarya</taxon>
        <taxon>Basidiomycota</taxon>
        <taxon>Ustilaginomycotina</taxon>
        <taxon>Exobasidiomycetes</taxon>
        <taxon>Georgefischeriales</taxon>
        <taxon>Tilletiariaceae</taxon>
        <taxon>Tilletiaria</taxon>
    </lineage>
</organism>
<feature type="transmembrane region" description="Helical" evidence="2">
    <location>
        <begin position="320"/>
        <end position="338"/>
    </location>
</feature>
<dbReference type="InParanoid" id="A0A066V767"/>
<dbReference type="EMBL" id="JMSN01000181">
    <property type="protein sequence ID" value="KDN36128.1"/>
    <property type="molecule type" value="Genomic_DNA"/>
</dbReference>
<proteinExistence type="predicted"/>
<dbReference type="Proteomes" id="UP000027361">
    <property type="component" value="Unassembled WGS sequence"/>
</dbReference>
<dbReference type="RefSeq" id="XP_013239948.1">
    <property type="nucleotide sequence ID" value="XM_013384494.1"/>
</dbReference>
<comment type="caution">
    <text evidence="3">The sequence shown here is derived from an EMBL/GenBank/DDBJ whole genome shotgun (WGS) entry which is preliminary data.</text>
</comment>
<dbReference type="AlphaFoldDB" id="A0A066V767"/>
<dbReference type="PANTHER" id="PTHR12459">
    <property type="entry name" value="TRANSMEMBRANE PROTEIN 135-RELATED"/>
    <property type="match status" value="1"/>
</dbReference>
<feature type="compositionally biased region" description="Acidic residues" evidence="1">
    <location>
        <begin position="523"/>
        <end position="532"/>
    </location>
</feature>
<sequence length="545" mass="59918">MISPSVYASWLDDEYLPLTSRKTSRAFLFGTVANATREGLLPALMGKKSVREALHSFISKASLKAGAGLALYVAIYRTILQVLLIVRAKTLIPKLQAWAQSLRSKYASAAASRAGTSKRIISHSLMPLLAANASIPALLLVSSALRSYIALDILVKALHAIYTEARKNESRLVSWVPEWMGGGLLCAVANGQLLWAFLFEPQSFPSSYGNLILARSKAYIPTRPSRLPANVPWPMRRQIADTIAQLSTPSKTKAAYPTFSSPLLATLNPSLHPISEYSIINPILDYAPAHPGHTELLCAILHPTEPSCRKNFLQFFKQEWIASARFVAAFALLAQVFFFKKAIRDPEMAVFKFIMTVAQGATLISGSIGSAWAFTCVFQRYLPKTFLPRSRYFLNGALASIFTLAVPASRRTKLGLYLAKLSARSSWNILERRKTAKSVRNGEMILLAIGMSILSALYEERPKALGRSTRTAFRWLIGARQGGVGAVTVGQQTQGEVDNSYFYAKEKLKRLSSITPTGIRDAGDEDTSDDDEYGKSKAKGKAHFD</sequence>
<evidence type="ECO:0000313" key="4">
    <source>
        <dbReference type="Proteomes" id="UP000027361"/>
    </source>
</evidence>
<name>A0A066V767_TILAU</name>
<evidence type="ECO:0000313" key="3">
    <source>
        <dbReference type="EMBL" id="KDN36128.1"/>
    </source>
</evidence>
<dbReference type="OMA" id="ERPWWFG"/>
<dbReference type="PANTHER" id="PTHR12459:SF19">
    <property type="entry name" value="TRANSMEMBRANE PROTEIN 135 N-TERMINAL DOMAIN-CONTAINING PROTEIN"/>
    <property type="match status" value="1"/>
</dbReference>
<keyword evidence="2" id="KW-0472">Membrane</keyword>
<keyword evidence="4" id="KW-1185">Reference proteome</keyword>
<dbReference type="OrthoDB" id="291792at2759"/>
<evidence type="ECO:0000256" key="1">
    <source>
        <dbReference type="SAM" id="MobiDB-lite"/>
    </source>
</evidence>
<dbReference type="GeneID" id="25263417"/>
<feature type="region of interest" description="Disordered" evidence="1">
    <location>
        <begin position="515"/>
        <end position="545"/>
    </location>
</feature>
<accession>A0A066V767</accession>
<gene>
    <name evidence="3" type="ORF">K437DRAFT_252544</name>
</gene>
<feature type="transmembrane region" description="Helical" evidence="2">
    <location>
        <begin position="350"/>
        <end position="378"/>
    </location>
</feature>
<dbReference type="InterPro" id="IPR026749">
    <property type="entry name" value="Tmem135"/>
</dbReference>
<reference evidence="3 4" key="1">
    <citation type="submission" date="2014-05" db="EMBL/GenBank/DDBJ databases">
        <title>Draft genome sequence of a rare smut relative, Tilletiaria anomala UBC 951.</title>
        <authorList>
            <consortium name="DOE Joint Genome Institute"/>
            <person name="Toome M."/>
            <person name="Kuo A."/>
            <person name="Henrissat B."/>
            <person name="Lipzen A."/>
            <person name="Tritt A."/>
            <person name="Yoshinaga Y."/>
            <person name="Zane M."/>
            <person name="Barry K."/>
            <person name="Grigoriev I.V."/>
            <person name="Spatafora J.W."/>
            <person name="Aimea M.C."/>
        </authorList>
    </citation>
    <scope>NUCLEOTIDE SEQUENCE [LARGE SCALE GENOMIC DNA]</scope>
    <source>
        <strain evidence="3 4">UBC 951</strain>
    </source>
</reference>
<evidence type="ECO:0008006" key="5">
    <source>
        <dbReference type="Google" id="ProtNLM"/>
    </source>
</evidence>